<dbReference type="RefSeq" id="WP_341835207.1">
    <property type="nucleotide sequence ID" value="NZ_CP149822.1"/>
</dbReference>
<keyword evidence="2" id="KW-1185">Reference proteome</keyword>
<organism evidence="1 2">
    <name type="scientific">Chitinophaga pollutisoli</name>
    <dbReference type="NCBI Taxonomy" id="3133966"/>
    <lineage>
        <taxon>Bacteria</taxon>
        <taxon>Pseudomonadati</taxon>
        <taxon>Bacteroidota</taxon>
        <taxon>Chitinophagia</taxon>
        <taxon>Chitinophagales</taxon>
        <taxon>Chitinophagaceae</taxon>
        <taxon>Chitinophaga</taxon>
    </lineage>
</organism>
<evidence type="ECO:0000313" key="2">
    <source>
        <dbReference type="Proteomes" id="UP001485459"/>
    </source>
</evidence>
<accession>A0ABZ2YKJ3</accession>
<dbReference type="InterPro" id="IPR012349">
    <property type="entry name" value="Split_barrel_FMN-bd"/>
</dbReference>
<dbReference type="SUPFAM" id="SSF50475">
    <property type="entry name" value="FMN-binding split barrel"/>
    <property type="match status" value="1"/>
</dbReference>
<proteinExistence type="predicted"/>
<dbReference type="Pfam" id="PF04299">
    <property type="entry name" value="FMN_bind_2"/>
    <property type="match status" value="1"/>
</dbReference>
<dbReference type="EMBL" id="CP149822">
    <property type="protein sequence ID" value="WZN40284.1"/>
    <property type="molecule type" value="Genomic_DNA"/>
</dbReference>
<evidence type="ECO:0000313" key="1">
    <source>
        <dbReference type="EMBL" id="WZN40284.1"/>
    </source>
</evidence>
<dbReference type="PIRSF" id="PIRSF010372">
    <property type="entry name" value="PaiB"/>
    <property type="match status" value="1"/>
</dbReference>
<sequence>MYTPKYYQENDWATVSGFIRRHSFALLMSIHDGVPFGTHLPVELEEKEPGAFLLRGHIANDNPQSEDFKSGQTFLAVFTDPHAYISSSWYEKEKIPTWNYIAVHVYGQLRILTEAELVDSLTKLMDKYEAASACPVHISDIPEKSLHNNLRAITGFEMTLDRIETRFKLSQNRNDRDHAEIIKQLRASGDTQAVEIAEEMAKRRQAGQ</sequence>
<name>A0ABZ2YKJ3_9BACT</name>
<dbReference type="Proteomes" id="UP001485459">
    <property type="component" value="Chromosome"/>
</dbReference>
<reference evidence="2" key="1">
    <citation type="submission" date="2024-03" db="EMBL/GenBank/DDBJ databases">
        <title>Chitinophaga horti sp. nov., isolated from garden soil.</title>
        <authorList>
            <person name="Lee D.S."/>
            <person name="Han D.M."/>
            <person name="Baek J.H."/>
            <person name="Choi D.G."/>
            <person name="Jeon J.H."/>
            <person name="Jeon C.O."/>
        </authorList>
    </citation>
    <scope>NUCLEOTIDE SEQUENCE [LARGE SCALE GENOMIC DNA]</scope>
    <source>
        <strain evidence="2">GPA1</strain>
    </source>
</reference>
<protein>
    <submittedName>
        <fullName evidence="1">FMN-binding negative transcriptional regulator</fullName>
    </submittedName>
</protein>
<dbReference type="Gene3D" id="2.30.110.10">
    <property type="entry name" value="Electron Transport, Fmn-binding Protein, Chain A"/>
    <property type="match status" value="1"/>
</dbReference>
<gene>
    <name evidence="1" type="ORF">WJU16_20160</name>
</gene>
<dbReference type="PANTHER" id="PTHR35802:SF1">
    <property type="entry name" value="PROTEASE SYNTHASE AND SPORULATION PROTEIN PAI 2"/>
    <property type="match status" value="1"/>
</dbReference>
<dbReference type="InterPro" id="IPR007396">
    <property type="entry name" value="TR_PAI2-type"/>
</dbReference>
<dbReference type="PANTHER" id="PTHR35802">
    <property type="entry name" value="PROTEASE SYNTHASE AND SPORULATION PROTEIN PAI 2"/>
    <property type="match status" value="1"/>
</dbReference>